<dbReference type="EMBL" id="ATSX01000001">
    <property type="protein sequence ID" value="EUK18604.1"/>
    <property type="molecule type" value="Genomic_DNA"/>
</dbReference>
<accession>W7E0R9</accession>
<dbReference type="Proteomes" id="UP000019250">
    <property type="component" value="Unassembled WGS sequence"/>
</dbReference>
<name>W7E0R9_9PROT</name>
<dbReference type="OrthoDB" id="6703830at2"/>
<evidence type="ECO:0000313" key="2">
    <source>
        <dbReference type="Proteomes" id="UP000019250"/>
    </source>
</evidence>
<dbReference type="STRING" id="1208583.COMX_02610"/>
<keyword evidence="2" id="KW-1185">Reference proteome</keyword>
<proteinExistence type="predicted"/>
<evidence type="ECO:0000313" key="1">
    <source>
        <dbReference type="EMBL" id="EUK18604.1"/>
    </source>
</evidence>
<organism evidence="1 2">
    <name type="scientific">Commensalibacter papalotli</name>
    <name type="common">ex Servin-Garciduenas et al. 2014</name>
    <dbReference type="NCBI Taxonomy" id="1208583"/>
    <lineage>
        <taxon>Bacteria</taxon>
        <taxon>Pseudomonadati</taxon>
        <taxon>Pseudomonadota</taxon>
        <taxon>Alphaproteobacteria</taxon>
        <taxon>Acetobacterales</taxon>
        <taxon>Acetobacteraceae</taxon>
    </lineage>
</organism>
<comment type="caution">
    <text evidence="1">The sequence shown here is derived from an EMBL/GenBank/DDBJ whole genome shotgun (WGS) entry which is preliminary data.</text>
</comment>
<dbReference type="AlphaFoldDB" id="W7E0R9"/>
<sequence length="75" mass="8967">MQFDNQFNYHISNLKILADYLYDVNSFKKEVSLISYILAYDDEILLAERGYFSISSEQVYIGFYNYLQNWILKSS</sequence>
<reference evidence="1 2" key="1">
    <citation type="journal article" date="2014" name="Genome Announc.">
        <title>Draft Genome Sequence of Commensalibacter papalotli MX01, a Symbiont Identified from the Guts of Overwintering Monarch Butterflies.</title>
        <authorList>
            <person name="Servin-Garciduenas L.E."/>
            <person name="Sanchez-Quinto A."/>
            <person name="Martinez-Romero E."/>
        </authorList>
    </citation>
    <scope>NUCLEOTIDE SEQUENCE [LARGE SCALE GENOMIC DNA]</scope>
    <source>
        <strain evidence="2">MX-MONARCH01</strain>
    </source>
</reference>
<gene>
    <name evidence="1" type="ORF">COMX_02610</name>
</gene>
<protein>
    <submittedName>
        <fullName evidence="1">Uncharacterized protein</fullName>
    </submittedName>
</protein>
<dbReference type="RefSeq" id="WP_034336687.1">
    <property type="nucleotide sequence ID" value="NZ_ATSX01000001.1"/>
</dbReference>